<name>A0A1F5ZV64_9BACT</name>
<keyword evidence="5" id="KW-0378">Hydrolase</keyword>
<evidence type="ECO:0000256" key="5">
    <source>
        <dbReference type="ARBA" id="ARBA00022801"/>
    </source>
</evidence>
<comment type="catalytic activity">
    <reaction evidence="8">
        <text>adenosine + phosphate = alpha-D-ribose 1-phosphate + adenine</text>
        <dbReference type="Rhea" id="RHEA:27642"/>
        <dbReference type="ChEBI" id="CHEBI:16335"/>
        <dbReference type="ChEBI" id="CHEBI:16708"/>
        <dbReference type="ChEBI" id="CHEBI:43474"/>
        <dbReference type="ChEBI" id="CHEBI:57720"/>
        <dbReference type="EC" id="2.4.2.1"/>
    </reaction>
    <physiologicalReaction direction="left-to-right" evidence="8">
        <dbReference type="Rhea" id="RHEA:27643"/>
    </physiologicalReaction>
</comment>
<evidence type="ECO:0000256" key="4">
    <source>
        <dbReference type="ARBA" id="ARBA00022723"/>
    </source>
</evidence>
<dbReference type="STRING" id="1798382.A3D77_02275"/>
<evidence type="ECO:0000313" key="10">
    <source>
        <dbReference type="EMBL" id="OGG16263.1"/>
    </source>
</evidence>
<organism evidence="10 11">
    <name type="scientific">Candidatus Gottesmanbacteria bacterium RIFCSPHIGHO2_02_FULL_39_11</name>
    <dbReference type="NCBI Taxonomy" id="1798382"/>
    <lineage>
        <taxon>Bacteria</taxon>
        <taxon>Candidatus Gottesmaniibacteriota</taxon>
    </lineage>
</organism>
<proteinExistence type="inferred from homology"/>
<dbReference type="GO" id="GO:0017061">
    <property type="term" value="F:S-methyl-5-thioadenosine phosphorylase activity"/>
    <property type="evidence" value="ECO:0007669"/>
    <property type="project" value="UniProtKB-EC"/>
</dbReference>
<keyword evidence="6" id="KW-0862">Zinc</keyword>
<evidence type="ECO:0000313" key="11">
    <source>
        <dbReference type="Proteomes" id="UP000176923"/>
    </source>
</evidence>
<comment type="catalytic activity">
    <reaction evidence="7">
        <text>adenosine + H2O + H(+) = inosine + NH4(+)</text>
        <dbReference type="Rhea" id="RHEA:24408"/>
        <dbReference type="ChEBI" id="CHEBI:15377"/>
        <dbReference type="ChEBI" id="CHEBI:15378"/>
        <dbReference type="ChEBI" id="CHEBI:16335"/>
        <dbReference type="ChEBI" id="CHEBI:17596"/>
        <dbReference type="ChEBI" id="CHEBI:28938"/>
        <dbReference type="EC" id="3.5.4.4"/>
    </reaction>
    <physiologicalReaction direction="left-to-right" evidence="7">
        <dbReference type="Rhea" id="RHEA:24409"/>
    </physiologicalReaction>
</comment>
<keyword evidence="3" id="KW-0808">Transferase</keyword>
<comment type="catalytic activity">
    <reaction evidence="9">
        <text>S-methyl-5'-thioadenosine + phosphate = 5-(methylsulfanyl)-alpha-D-ribose 1-phosphate + adenine</text>
        <dbReference type="Rhea" id="RHEA:11852"/>
        <dbReference type="ChEBI" id="CHEBI:16708"/>
        <dbReference type="ChEBI" id="CHEBI:17509"/>
        <dbReference type="ChEBI" id="CHEBI:43474"/>
        <dbReference type="ChEBI" id="CHEBI:58533"/>
        <dbReference type="EC" id="2.4.2.28"/>
    </reaction>
    <physiologicalReaction direction="left-to-right" evidence="9">
        <dbReference type="Rhea" id="RHEA:11853"/>
    </physiologicalReaction>
</comment>
<evidence type="ECO:0000256" key="3">
    <source>
        <dbReference type="ARBA" id="ARBA00022679"/>
    </source>
</evidence>
<dbReference type="PANTHER" id="PTHR30616">
    <property type="entry name" value="UNCHARACTERIZED PROTEIN YFIH"/>
    <property type="match status" value="1"/>
</dbReference>
<evidence type="ECO:0000256" key="9">
    <source>
        <dbReference type="ARBA" id="ARBA00049893"/>
    </source>
</evidence>
<accession>A0A1F5ZV64</accession>
<dbReference type="GO" id="GO:0016787">
    <property type="term" value="F:hydrolase activity"/>
    <property type="evidence" value="ECO:0007669"/>
    <property type="project" value="UniProtKB-KW"/>
</dbReference>
<keyword evidence="4" id="KW-0479">Metal-binding</keyword>
<dbReference type="GO" id="GO:0005507">
    <property type="term" value="F:copper ion binding"/>
    <property type="evidence" value="ECO:0007669"/>
    <property type="project" value="TreeGrafter"/>
</dbReference>
<evidence type="ECO:0008006" key="12">
    <source>
        <dbReference type="Google" id="ProtNLM"/>
    </source>
</evidence>
<reference evidence="10 11" key="1">
    <citation type="journal article" date="2016" name="Nat. Commun.">
        <title>Thousands of microbial genomes shed light on interconnected biogeochemical processes in an aquifer system.</title>
        <authorList>
            <person name="Anantharaman K."/>
            <person name="Brown C.T."/>
            <person name="Hug L.A."/>
            <person name="Sharon I."/>
            <person name="Castelle C.J."/>
            <person name="Probst A.J."/>
            <person name="Thomas B.C."/>
            <person name="Singh A."/>
            <person name="Wilkins M.J."/>
            <person name="Karaoz U."/>
            <person name="Brodie E.L."/>
            <person name="Williams K.H."/>
            <person name="Hubbard S.S."/>
            <person name="Banfield J.F."/>
        </authorList>
    </citation>
    <scope>NUCLEOTIDE SEQUENCE [LARGE SCALE GENOMIC DNA]</scope>
</reference>
<dbReference type="Pfam" id="PF02578">
    <property type="entry name" value="Cu-oxidase_4"/>
    <property type="match status" value="1"/>
</dbReference>
<dbReference type="CDD" id="cd16833">
    <property type="entry name" value="YfiH"/>
    <property type="match status" value="1"/>
</dbReference>
<sequence length="219" mass="24676">MIQSELIKKFPEFFHAFLSKGESLSSLNIKGSESNFIHLRQIHSGNVVLENSKTNPLNGTDGIILKGKGWSGVKTADCIPIFLYDPKLKIAGAVHAGWKGLSKKIVTSTIQMMKKIGSHPQNIYAAIGPHIRICCYDVPQERVSIFCHLGFLKNEISEERGGKWFLNLESIALKQMKDERLLRSNIDCLSICTYTNKNLWSYRREGLQPNILNNIIGFI</sequence>
<protein>
    <recommendedName>
        <fullName evidence="12">Purine nucleoside phosphorylase</fullName>
    </recommendedName>
</protein>
<comment type="catalytic activity">
    <reaction evidence="1">
        <text>inosine + phosphate = alpha-D-ribose 1-phosphate + hypoxanthine</text>
        <dbReference type="Rhea" id="RHEA:27646"/>
        <dbReference type="ChEBI" id="CHEBI:17368"/>
        <dbReference type="ChEBI" id="CHEBI:17596"/>
        <dbReference type="ChEBI" id="CHEBI:43474"/>
        <dbReference type="ChEBI" id="CHEBI:57720"/>
        <dbReference type="EC" id="2.4.2.1"/>
    </reaction>
    <physiologicalReaction direction="left-to-right" evidence="1">
        <dbReference type="Rhea" id="RHEA:27647"/>
    </physiologicalReaction>
</comment>
<dbReference type="InterPro" id="IPR038371">
    <property type="entry name" value="Cu_polyphenol_OxRdtase_sf"/>
</dbReference>
<dbReference type="PANTHER" id="PTHR30616:SF2">
    <property type="entry name" value="PURINE NUCLEOSIDE PHOSPHORYLASE LACC1"/>
    <property type="match status" value="1"/>
</dbReference>
<dbReference type="InterPro" id="IPR011324">
    <property type="entry name" value="Cytotoxic_necrot_fac-like_cat"/>
</dbReference>
<evidence type="ECO:0000256" key="8">
    <source>
        <dbReference type="ARBA" id="ARBA00048968"/>
    </source>
</evidence>
<comment type="similarity">
    <text evidence="2">Belongs to the purine nucleoside phosphorylase YfiH/LACC1 family.</text>
</comment>
<evidence type="ECO:0000256" key="2">
    <source>
        <dbReference type="ARBA" id="ARBA00007353"/>
    </source>
</evidence>
<dbReference type="AlphaFoldDB" id="A0A1F5ZV64"/>
<evidence type="ECO:0000256" key="6">
    <source>
        <dbReference type="ARBA" id="ARBA00022833"/>
    </source>
</evidence>
<dbReference type="SUPFAM" id="SSF64438">
    <property type="entry name" value="CNF1/YfiH-like putative cysteine hydrolases"/>
    <property type="match status" value="1"/>
</dbReference>
<dbReference type="Proteomes" id="UP000176923">
    <property type="component" value="Unassembled WGS sequence"/>
</dbReference>
<comment type="caution">
    <text evidence="10">The sequence shown here is derived from an EMBL/GenBank/DDBJ whole genome shotgun (WGS) entry which is preliminary data.</text>
</comment>
<gene>
    <name evidence="10" type="ORF">A3D77_02275</name>
</gene>
<evidence type="ECO:0000256" key="7">
    <source>
        <dbReference type="ARBA" id="ARBA00047989"/>
    </source>
</evidence>
<dbReference type="Gene3D" id="3.60.140.10">
    <property type="entry name" value="CNF1/YfiH-like putative cysteine hydrolases"/>
    <property type="match status" value="1"/>
</dbReference>
<dbReference type="InterPro" id="IPR003730">
    <property type="entry name" value="Cu_polyphenol_OxRdtase"/>
</dbReference>
<evidence type="ECO:0000256" key="1">
    <source>
        <dbReference type="ARBA" id="ARBA00000553"/>
    </source>
</evidence>
<dbReference type="EMBL" id="MFJL01000014">
    <property type="protein sequence ID" value="OGG16263.1"/>
    <property type="molecule type" value="Genomic_DNA"/>
</dbReference>